<protein>
    <submittedName>
        <fullName evidence="1">Uncharacterized protein</fullName>
    </submittedName>
</protein>
<accession>A0A0F9KK38</accession>
<gene>
    <name evidence="1" type="ORF">LCGC14_1624650</name>
</gene>
<dbReference type="AlphaFoldDB" id="A0A0F9KK38"/>
<reference evidence="1" key="1">
    <citation type="journal article" date="2015" name="Nature">
        <title>Complex archaea that bridge the gap between prokaryotes and eukaryotes.</title>
        <authorList>
            <person name="Spang A."/>
            <person name="Saw J.H."/>
            <person name="Jorgensen S.L."/>
            <person name="Zaremba-Niedzwiedzka K."/>
            <person name="Martijn J."/>
            <person name="Lind A.E."/>
            <person name="van Eijk R."/>
            <person name="Schleper C."/>
            <person name="Guy L."/>
            <person name="Ettema T.J."/>
        </authorList>
    </citation>
    <scope>NUCLEOTIDE SEQUENCE</scope>
</reference>
<evidence type="ECO:0000313" key="1">
    <source>
        <dbReference type="EMBL" id="KKM22508.1"/>
    </source>
</evidence>
<name>A0A0F9KK38_9ZZZZ</name>
<comment type="caution">
    <text evidence="1">The sequence shown here is derived from an EMBL/GenBank/DDBJ whole genome shotgun (WGS) entry which is preliminary data.</text>
</comment>
<proteinExistence type="predicted"/>
<organism evidence="1">
    <name type="scientific">marine sediment metagenome</name>
    <dbReference type="NCBI Taxonomy" id="412755"/>
    <lineage>
        <taxon>unclassified sequences</taxon>
        <taxon>metagenomes</taxon>
        <taxon>ecological metagenomes</taxon>
    </lineage>
</organism>
<dbReference type="EMBL" id="LAZR01013320">
    <property type="protein sequence ID" value="KKM22508.1"/>
    <property type="molecule type" value="Genomic_DNA"/>
</dbReference>
<sequence length="82" mass="9683">MKKQECTQEGIGSGTYRGIWEESDDRFGRRKCYECNRIIRVGQEVEACHSPRPFYRETKHSYKHYPICPISQATIKNIERGE</sequence>